<dbReference type="Proteomes" id="UP000283210">
    <property type="component" value="Chromosome 1"/>
</dbReference>
<sequence length="128" mass="13514">MGLRPGQKKRGSFKSESTLQEIGGKEDSSSEPLRLPLLGVRLHPCPAGRSQRDACVKSPDVRPSADELVQETLNNSPPTTPKKINNTTKLMDVRRAAVKITHKCLCAGVCGGGGGQTPLAPSSSPLQS</sequence>
<evidence type="ECO:0000313" key="3">
    <source>
        <dbReference type="Proteomes" id="UP000283210"/>
    </source>
</evidence>
<evidence type="ECO:0000256" key="1">
    <source>
        <dbReference type="SAM" id="MobiDB-lite"/>
    </source>
</evidence>
<reference evidence="2 3" key="2">
    <citation type="submission" date="2019-01" db="EMBL/GenBank/DDBJ databases">
        <title>A chromosome length genome reference of the Java medaka (oryzias javanicus).</title>
        <authorList>
            <person name="Herpin A."/>
            <person name="Takehana Y."/>
            <person name="Naruse K."/>
            <person name="Ansai S."/>
            <person name="Kawaguchi M."/>
        </authorList>
    </citation>
    <scope>NUCLEOTIDE SEQUENCE [LARGE SCALE GENOMIC DNA]</scope>
    <source>
        <strain evidence="2">RS831</strain>
        <tissue evidence="2">Whole body</tissue>
    </source>
</reference>
<dbReference type="AlphaFoldDB" id="A0A3S2UQV8"/>
<organism evidence="2 3">
    <name type="scientific">Oryzias javanicus</name>
    <name type="common">Javanese ricefish</name>
    <name type="synonym">Aplocheilus javanicus</name>
    <dbReference type="NCBI Taxonomy" id="123683"/>
    <lineage>
        <taxon>Eukaryota</taxon>
        <taxon>Metazoa</taxon>
        <taxon>Chordata</taxon>
        <taxon>Craniata</taxon>
        <taxon>Vertebrata</taxon>
        <taxon>Euteleostomi</taxon>
        <taxon>Actinopterygii</taxon>
        <taxon>Neopterygii</taxon>
        <taxon>Teleostei</taxon>
        <taxon>Neoteleostei</taxon>
        <taxon>Acanthomorphata</taxon>
        <taxon>Ovalentaria</taxon>
        <taxon>Atherinomorphae</taxon>
        <taxon>Beloniformes</taxon>
        <taxon>Adrianichthyidae</taxon>
        <taxon>Oryziinae</taxon>
        <taxon>Oryzias</taxon>
    </lineage>
</organism>
<accession>A0A3S2UQV8</accession>
<proteinExistence type="predicted"/>
<dbReference type="EMBL" id="CM012437">
    <property type="protein sequence ID" value="RVE76306.1"/>
    <property type="molecule type" value="Genomic_DNA"/>
</dbReference>
<evidence type="ECO:0000313" key="2">
    <source>
        <dbReference type="EMBL" id="RVE76306.1"/>
    </source>
</evidence>
<reference evidence="2 3" key="1">
    <citation type="submission" date="2018-11" db="EMBL/GenBank/DDBJ databases">
        <authorList>
            <person name="Lopez-Roques C."/>
            <person name="Donnadieu C."/>
            <person name="Bouchez O."/>
            <person name="Klopp C."/>
            <person name="Cabau C."/>
            <person name="Zahm M."/>
        </authorList>
    </citation>
    <scope>NUCLEOTIDE SEQUENCE [LARGE SCALE GENOMIC DNA]</scope>
    <source>
        <strain evidence="2">RS831</strain>
        <tissue evidence="2">Whole body</tissue>
    </source>
</reference>
<feature type="region of interest" description="Disordered" evidence="1">
    <location>
        <begin position="1"/>
        <end position="35"/>
    </location>
</feature>
<protein>
    <submittedName>
        <fullName evidence="2">Uncharacterized protein</fullName>
    </submittedName>
</protein>
<gene>
    <name evidence="2" type="ORF">OJAV_G00008210</name>
</gene>
<name>A0A3S2UQV8_ORYJA</name>
<keyword evidence="3" id="KW-1185">Reference proteome</keyword>
<feature type="compositionally biased region" description="Basic residues" evidence="1">
    <location>
        <begin position="1"/>
        <end position="12"/>
    </location>
</feature>